<name>A0A0M4KFI7_9MOLU</name>
<feature type="domain" description="PvuRts1 I-like SET and RING associated" evidence="1">
    <location>
        <begin position="5"/>
        <end position="148"/>
    </location>
</feature>
<sequence>MEKEIINIKEDHETYELISEVIFKFFTKKGKSILTGSDNRINETTRVWFINFVETKKKEEIMQLEKYAIFPSDDLKKITLYNNTGSEELIAKRYEKIKNEKNEIIVFAKFKDSLKYKGYKFLGLFEFDDSLTNEKNTLIFTKTKSSIKLDV</sequence>
<proteinExistence type="predicted"/>
<protein>
    <recommendedName>
        <fullName evidence="1">PvuRts1 I-like SET and RING associated domain-containing protein</fullName>
    </recommendedName>
</protein>
<dbReference type="KEGG" id="scj:SCANT_v1c10140"/>
<evidence type="ECO:0000313" key="3">
    <source>
        <dbReference type="Proteomes" id="UP000063919"/>
    </source>
</evidence>
<dbReference type="Pfam" id="PF18491">
    <property type="entry name" value="SRA"/>
    <property type="match status" value="1"/>
</dbReference>
<gene>
    <name evidence="2" type="ORF">SCANT_v1c10140</name>
</gene>
<keyword evidence="3" id="KW-1185">Reference proteome</keyword>
<dbReference type="InterPro" id="IPR040674">
    <property type="entry name" value="PvuRts1I-like_SRA"/>
</dbReference>
<dbReference type="RefSeq" id="WP_053946658.1">
    <property type="nucleotide sequence ID" value="NZ_CP012622.1"/>
</dbReference>
<dbReference type="EMBL" id="CP012622">
    <property type="protein sequence ID" value="ALD66920.1"/>
    <property type="molecule type" value="Genomic_DNA"/>
</dbReference>
<accession>A0A0M4KFI7</accession>
<dbReference type="OrthoDB" id="389618at2"/>
<evidence type="ECO:0000313" key="2">
    <source>
        <dbReference type="EMBL" id="ALD66920.1"/>
    </source>
</evidence>
<evidence type="ECO:0000259" key="1">
    <source>
        <dbReference type="Pfam" id="PF18491"/>
    </source>
</evidence>
<dbReference type="PATRIC" id="fig|362837.3.peg.1032"/>
<dbReference type="AlphaFoldDB" id="A0A0M4KFI7"/>
<dbReference type="Proteomes" id="UP000063919">
    <property type="component" value="Chromosome"/>
</dbReference>
<reference evidence="2 3" key="1">
    <citation type="journal article" date="2015" name="Genome Announc.">
        <title>Complete Genome Sequence of Spiroplasma cantharicola CC-1T (DSM 21588), a Bacterium Isolated from Soldier Beetle (Cantharis carolinus).</title>
        <authorList>
            <person name="Lo W.S."/>
            <person name="Liu P.Y."/>
            <person name="Kuo C.H."/>
        </authorList>
    </citation>
    <scope>NUCLEOTIDE SEQUENCE [LARGE SCALE GENOMIC DNA]</scope>
    <source>
        <strain evidence="2 3">CC-1</strain>
    </source>
</reference>
<dbReference type="STRING" id="362837.SCANT_v1c10140"/>
<organism evidence="2 3">
    <name type="scientific">Spiroplasma cantharicola</name>
    <dbReference type="NCBI Taxonomy" id="362837"/>
    <lineage>
        <taxon>Bacteria</taxon>
        <taxon>Bacillati</taxon>
        <taxon>Mycoplasmatota</taxon>
        <taxon>Mollicutes</taxon>
        <taxon>Entomoplasmatales</taxon>
        <taxon>Spiroplasmataceae</taxon>
        <taxon>Spiroplasma</taxon>
    </lineage>
</organism>